<keyword evidence="3" id="KW-1185">Reference proteome</keyword>
<dbReference type="SUPFAM" id="SSF111038">
    <property type="entry name" value="YjbQ-like"/>
    <property type="match status" value="1"/>
</dbReference>
<protein>
    <submittedName>
        <fullName evidence="2">Thiamine phosphate synthase YjbQ (UPF0047 family)</fullName>
    </submittedName>
</protein>
<evidence type="ECO:0000256" key="1">
    <source>
        <dbReference type="ARBA" id="ARBA00005534"/>
    </source>
</evidence>
<proteinExistence type="inferred from homology"/>
<evidence type="ECO:0000313" key="3">
    <source>
        <dbReference type="Proteomes" id="UP000749311"/>
    </source>
</evidence>
<dbReference type="EMBL" id="JAAMOZ010000003">
    <property type="protein sequence ID" value="NIH58428.1"/>
    <property type="molecule type" value="Genomic_DNA"/>
</dbReference>
<comment type="caution">
    <text evidence="2">The sequence shown here is derived from an EMBL/GenBank/DDBJ whole genome shotgun (WGS) entry which is preliminary data.</text>
</comment>
<gene>
    <name evidence="2" type="ORF">FB473_003123</name>
</gene>
<dbReference type="Gene3D" id="2.60.120.460">
    <property type="entry name" value="YjbQ-like"/>
    <property type="match status" value="1"/>
</dbReference>
<dbReference type="RefSeq" id="WP_167170811.1">
    <property type="nucleotide sequence ID" value="NZ_BAAAOO010000004.1"/>
</dbReference>
<evidence type="ECO:0000313" key="2">
    <source>
        <dbReference type="EMBL" id="NIH58428.1"/>
    </source>
</evidence>
<comment type="similarity">
    <text evidence="1">Belongs to the UPF0047 family.</text>
</comment>
<dbReference type="Pfam" id="PF01894">
    <property type="entry name" value="YjbQ"/>
    <property type="match status" value="1"/>
</dbReference>
<dbReference type="Proteomes" id="UP000749311">
    <property type="component" value="Unassembled WGS sequence"/>
</dbReference>
<dbReference type="InterPro" id="IPR001602">
    <property type="entry name" value="UPF0047_YjbQ-like"/>
</dbReference>
<name>A0ABX0SJ57_9ACTN</name>
<dbReference type="InterPro" id="IPR035917">
    <property type="entry name" value="YjbQ-like_sf"/>
</dbReference>
<organism evidence="2 3">
    <name type="scientific">Brooklawnia cerclae</name>
    <dbReference type="NCBI Taxonomy" id="349934"/>
    <lineage>
        <taxon>Bacteria</taxon>
        <taxon>Bacillati</taxon>
        <taxon>Actinomycetota</taxon>
        <taxon>Actinomycetes</taxon>
        <taxon>Propionibacteriales</taxon>
        <taxon>Propionibacteriaceae</taxon>
        <taxon>Brooklawnia</taxon>
    </lineage>
</organism>
<reference evidence="2 3" key="1">
    <citation type="submission" date="2020-02" db="EMBL/GenBank/DDBJ databases">
        <title>Sequencing the genomes of 1000 actinobacteria strains.</title>
        <authorList>
            <person name="Klenk H.-P."/>
        </authorList>
    </citation>
    <scope>NUCLEOTIDE SEQUENCE [LARGE SCALE GENOMIC DNA]</scope>
    <source>
        <strain evidence="2 3">DSM 19609</strain>
    </source>
</reference>
<dbReference type="PANTHER" id="PTHR30615">
    <property type="entry name" value="UNCHARACTERIZED PROTEIN YJBQ-RELATED"/>
    <property type="match status" value="1"/>
</dbReference>
<dbReference type="PANTHER" id="PTHR30615:SF8">
    <property type="entry name" value="UPF0047 PROTEIN C4A8.02C"/>
    <property type="match status" value="1"/>
</dbReference>
<accession>A0ABX0SJ57</accession>
<sequence>MTVHQTTLELQSHGGTPSFINVTDQVREAVAASGITNGLAAVMSPHTTCGVYFDEWVHDEYEDGTDYLQGDLNAVLGKIVPEQHDFPPADGYHYPGIKHFEEVETWPSAKEYLPGGDRSQLLNVDAHLKSTIIGSSQVFPVTDGKLAFGVTGYIFFVDFDRARARTRKCQVTIIGE</sequence>